<name>B9ERU1_PROMM</name>
<proteinExistence type="predicted"/>
<sequence>MKRPSPLGSLGPPANFLQSFPSLPCVIHIGIHRSGFQQGELFLPLASFDHFDGAV</sequence>
<keyword evidence="2" id="KW-1185">Reference proteome</keyword>
<accession>B9ERU1</accession>
<dbReference type="KEGG" id="pmt:PMT_2523"/>
<reference evidence="1 2" key="1">
    <citation type="journal article" date="2003" name="Nature">
        <title>Genome divergence in two Prochlorococcus ecotypes reflects oceanic niche differentiation.</title>
        <authorList>
            <person name="Rocap G."/>
            <person name="Larimer F.W."/>
            <person name="Lamerdin J.E."/>
            <person name="Malfatti S."/>
            <person name="Chain P."/>
            <person name="Ahlgren N.A."/>
            <person name="Arellano A."/>
            <person name="Coleman M."/>
            <person name="Hauser L."/>
            <person name="Hess W.R."/>
            <person name="Johnson Z.I."/>
            <person name="Land M.L."/>
            <person name="Lindell D."/>
            <person name="Post A.F."/>
            <person name="Regala W."/>
            <person name="Shah M."/>
            <person name="Shaw S.L."/>
            <person name="Steglich C."/>
            <person name="Sullivan M.B."/>
            <person name="Ting C.S."/>
            <person name="Tolonen A."/>
            <person name="Webb E.A."/>
            <person name="Zinser E.R."/>
            <person name="Chisholm S.W."/>
        </authorList>
    </citation>
    <scope>NUCLEOTIDE SEQUENCE [LARGE SCALE GENOMIC DNA]</scope>
    <source>
        <strain evidence="2">MIT 9313</strain>
    </source>
</reference>
<evidence type="ECO:0000313" key="2">
    <source>
        <dbReference type="Proteomes" id="UP000001423"/>
    </source>
</evidence>
<protein>
    <submittedName>
        <fullName evidence="1">Uncharacterized protein</fullName>
    </submittedName>
</protein>
<dbReference type="EMBL" id="BX548175">
    <property type="protein sequence ID" value="CAX32042.1"/>
    <property type="molecule type" value="Genomic_DNA"/>
</dbReference>
<evidence type="ECO:0000313" key="1">
    <source>
        <dbReference type="EMBL" id="CAX32042.1"/>
    </source>
</evidence>
<gene>
    <name evidence="1" type="ordered locus">PMT_2523</name>
</gene>
<dbReference type="HOGENOM" id="CLU_3028780_0_0_3"/>
<dbReference type="Proteomes" id="UP000001423">
    <property type="component" value="Chromosome"/>
</dbReference>
<organism evidence="1 2">
    <name type="scientific">Prochlorococcus marinus (strain MIT 9313)</name>
    <dbReference type="NCBI Taxonomy" id="74547"/>
    <lineage>
        <taxon>Bacteria</taxon>
        <taxon>Bacillati</taxon>
        <taxon>Cyanobacteriota</taxon>
        <taxon>Cyanophyceae</taxon>
        <taxon>Synechococcales</taxon>
        <taxon>Prochlorococcaceae</taxon>
        <taxon>Prochlorococcus</taxon>
    </lineage>
</organism>
<dbReference type="AlphaFoldDB" id="B9ERU1"/>